<evidence type="ECO:0000256" key="1">
    <source>
        <dbReference type="SAM" id="MobiDB-lite"/>
    </source>
</evidence>
<organism evidence="3 4">
    <name type="scientific">Oesophagostomum dentatum</name>
    <name type="common">Nodular worm</name>
    <dbReference type="NCBI Taxonomy" id="61180"/>
    <lineage>
        <taxon>Eukaryota</taxon>
        <taxon>Metazoa</taxon>
        <taxon>Ecdysozoa</taxon>
        <taxon>Nematoda</taxon>
        <taxon>Chromadorea</taxon>
        <taxon>Rhabditida</taxon>
        <taxon>Rhabditina</taxon>
        <taxon>Rhabditomorpha</taxon>
        <taxon>Strongyloidea</taxon>
        <taxon>Strongylidae</taxon>
        <taxon>Oesophagostomum</taxon>
    </lineage>
</organism>
<evidence type="ECO:0000313" key="4">
    <source>
        <dbReference type="Proteomes" id="UP000053660"/>
    </source>
</evidence>
<dbReference type="EMBL" id="KN561275">
    <property type="protein sequence ID" value="KHJ86190.1"/>
    <property type="molecule type" value="Genomic_DNA"/>
</dbReference>
<keyword evidence="4" id="KW-1185">Reference proteome</keyword>
<dbReference type="Pfam" id="PF18701">
    <property type="entry name" value="DUF5641"/>
    <property type="match status" value="1"/>
</dbReference>
<dbReference type="InterPro" id="IPR001584">
    <property type="entry name" value="Integrase_cat-core"/>
</dbReference>
<dbReference type="AlphaFoldDB" id="A0A0B1SSN7"/>
<dbReference type="InterPro" id="IPR041588">
    <property type="entry name" value="Integrase_H2C2"/>
</dbReference>
<proteinExistence type="predicted"/>
<evidence type="ECO:0000313" key="3">
    <source>
        <dbReference type="EMBL" id="KHJ86190.1"/>
    </source>
</evidence>
<dbReference type="Gene3D" id="1.10.340.70">
    <property type="match status" value="1"/>
</dbReference>
<feature type="domain" description="Integrase catalytic" evidence="2">
    <location>
        <begin position="122"/>
        <end position="244"/>
    </location>
</feature>
<dbReference type="Gene3D" id="3.30.420.10">
    <property type="entry name" value="Ribonuclease H-like superfamily/Ribonuclease H"/>
    <property type="match status" value="1"/>
</dbReference>
<dbReference type="Pfam" id="PF17921">
    <property type="entry name" value="Integrase_H2C2"/>
    <property type="match status" value="1"/>
</dbReference>
<dbReference type="GO" id="GO:0003676">
    <property type="term" value="F:nucleic acid binding"/>
    <property type="evidence" value="ECO:0007669"/>
    <property type="project" value="InterPro"/>
</dbReference>
<dbReference type="SUPFAM" id="SSF53098">
    <property type="entry name" value="Ribonuclease H-like"/>
    <property type="match status" value="1"/>
</dbReference>
<dbReference type="OrthoDB" id="8019190at2759"/>
<accession>A0A0B1SSN7</accession>
<dbReference type="InterPro" id="IPR012337">
    <property type="entry name" value="RNaseH-like_sf"/>
</dbReference>
<name>A0A0B1SSN7_OESDE</name>
<dbReference type="GO" id="GO:0015074">
    <property type="term" value="P:DNA integration"/>
    <property type="evidence" value="ECO:0007669"/>
    <property type="project" value="InterPro"/>
</dbReference>
<feature type="region of interest" description="Disordered" evidence="1">
    <location>
        <begin position="380"/>
        <end position="417"/>
    </location>
</feature>
<gene>
    <name evidence="3" type="ORF">OESDEN_14068</name>
</gene>
<protein>
    <recommendedName>
        <fullName evidence="2">Integrase catalytic domain-containing protein</fullName>
    </recommendedName>
</protein>
<evidence type="ECO:0000259" key="2">
    <source>
        <dbReference type="PROSITE" id="PS50994"/>
    </source>
</evidence>
<dbReference type="PROSITE" id="PS50994">
    <property type="entry name" value="INTEGRASE"/>
    <property type="match status" value="1"/>
</dbReference>
<sequence length="577" mass="66896">MQRQINKEHLKKWENLQIFADENGLLRCHGRIRGKDLPRDILEPIILPPKHPVTNLFVKDAHVRCAHQGVNATLANIRLRYWIPKGRQVVRNCLRNCVVCRRWNGKPYFYPESPSLPHFRVKPALIISDNATNFKLGSEIISSFENETSKEDIEIHNFLANEKIVWKFITPLSPWKGGFYERIIGVMKLVIRKTTGRKILRENDFQTLIIETEAMVNSRPLTYAGSTVEDSLVLRPVDLLIPQASLNVAPPKRLESEIDDPEYLPSISTKQEAQQYFQSQQNYIAKLWKHWNENYLLELRNFHQKRIKQKSFTRKESKVGEVVLVMDEMLGKDQWQLGLVLELIKDVDGKIRSVKLRTGKSILERSINMLIPVEIEDGNNEPTVNNNKEVHEETNRSNNAENFTTTPAGEPSMRQRPFLPRRAKQNKRYGMCVSTNTNETTTTMVPRIRWHRWLMLTLIVSLCPCARTENDQPVQLRCVKGGIDIGMMYQYTAIEVCGNDHCFEVKQPERNFTIQFPPEITLHTYHVAVKSLHGSRAQHHATQPRMLAKVGYWNNVYPSVFNSGNYIYDLHTLERAV</sequence>
<feature type="compositionally biased region" description="Polar residues" evidence="1">
    <location>
        <begin position="396"/>
        <end position="407"/>
    </location>
</feature>
<dbReference type="InterPro" id="IPR040676">
    <property type="entry name" value="DUF5641"/>
</dbReference>
<dbReference type="PANTHER" id="PTHR47331">
    <property type="entry name" value="PHD-TYPE DOMAIN-CONTAINING PROTEIN"/>
    <property type="match status" value="1"/>
</dbReference>
<dbReference type="InterPro" id="IPR036397">
    <property type="entry name" value="RNaseH_sf"/>
</dbReference>
<reference evidence="3 4" key="1">
    <citation type="submission" date="2014-03" db="EMBL/GenBank/DDBJ databases">
        <title>Draft genome of the hookworm Oesophagostomum dentatum.</title>
        <authorList>
            <person name="Mitreva M."/>
        </authorList>
    </citation>
    <scope>NUCLEOTIDE SEQUENCE [LARGE SCALE GENOMIC DNA]</scope>
    <source>
        <strain evidence="3 4">OD-Hann</strain>
    </source>
</reference>
<dbReference type="Proteomes" id="UP000053660">
    <property type="component" value="Unassembled WGS sequence"/>
</dbReference>